<sequence length="119" mass="12797">MKDCVLPDSGQFIRDEKTGHNAAKGEYVDRLDSDKCSLVMDEILLVKEKAAATGSLRDESENLYVKAPASSTVVTMIPGKSSVKVEVQGGDNVHRSLAENCLKFGCASRTEFTGRSSAV</sequence>
<reference evidence="1" key="1">
    <citation type="submission" date="2013-04" db="EMBL/GenBank/DDBJ databases">
        <authorList>
            <person name="Qu J."/>
            <person name="Murali S.C."/>
            <person name="Bandaranaike D."/>
            <person name="Bellair M."/>
            <person name="Blankenburg K."/>
            <person name="Chao H."/>
            <person name="Dinh H."/>
            <person name="Doddapaneni H."/>
            <person name="Downs B."/>
            <person name="Dugan-Rocha S."/>
            <person name="Elkadiri S."/>
            <person name="Gnanaolivu R.D."/>
            <person name="Hernandez B."/>
            <person name="Javaid M."/>
            <person name="Jayaseelan J.C."/>
            <person name="Lee S."/>
            <person name="Li M."/>
            <person name="Ming W."/>
            <person name="Munidasa M."/>
            <person name="Muniz J."/>
            <person name="Nguyen L."/>
            <person name="Ongeri F."/>
            <person name="Osuji N."/>
            <person name="Pu L.-L."/>
            <person name="Puazo M."/>
            <person name="Qu C."/>
            <person name="Quiroz J."/>
            <person name="Raj R."/>
            <person name="Weissenberger G."/>
            <person name="Xin Y."/>
            <person name="Zou X."/>
            <person name="Han Y."/>
            <person name="Richards S."/>
            <person name="Worley K."/>
            <person name="Muzny D."/>
            <person name="Gibbs R."/>
        </authorList>
    </citation>
    <scope>NUCLEOTIDE SEQUENCE</scope>
    <source>
        <strain evidence="1">Sampled in the wild</strain>
    </source>
</reference>
<evidence type="ECO:0000313" key="1">
    <source>
        <dbReference type="EMBL" id="KAG8223553.1"/>
    </source>
</evidence>
<protein>
    <submittedName>
        <fullName evidence="1">Uncharacterized protein</fullName>
    </submittedName>
</protein>
<name>A0A8K0JW98_LADFU</name>
<gene>
    <name evidence="1" type="ORF">J437_LFUL004427</name>
</gene>
<keyword evidence="2" id="KW-1185">Reference proteome</keyword>
<organism evidence="1 2">
    <name type="scientific">Ladona fulva</name>
    <name type="common">Scarce chaser dragonfly</name>
    <name type="synonym">Libellula fulva</name>
    <dbReference type="NCBI Taxonomy" id="123851"/>
    <lineage>
        <taxon>Eukaryota</taxon>
        <taxon>Metazoa</taxon>
        <taxon>Ecdysozoa</taxon>
        <taxon>Arthropoda</taxon>
        <taxon>Hexapoda</taxon>
        <taxon>Insecta</taxon>
        <taxon>Pterygota</taxon>
        <taxon>Palaeoptera</taxon>
        <taxon>Odonata</taxon>
        <taxon>Epiprocta</taxon>
        <taxon>Anisoptera</taxon>
        <taxon>Libelluloidea</taxon>
        <taxon>Libellulidae</taxon>
        <taxon>Ladona</taxon>
    </lineage>
</organism>
<dbReference type="AlphaFoldDB" id="A0A8K0JW98"/>
<reference evidence="1" key="2">
    <citation type="submission" date="2017-10" db="EMBL/GenBank/DDBJ databases">
        <title>Ladona fulva Genome sequencing and assembly.</title>
        <authorList>
            <person name="Murali S."/>
            <person name="Richards S."/>
            <person name="Bandaranaike D."/>
            <person name="Bellair M."/>
            <person name="Blankenburg K."/>
            <person name="Chao H."/>
            <person name="Dinh H."/>
            <person name="Doddapaneni H."/>
            <person name="Dugan-Rocha S."/>
            <person name="Elkadiri S."/>
            <person name="Gnanaolivu R."/>
            <person name="Hernandez B."/>
            <person name="Skinner E."/>
            <person name="Javaid M."/>
            <person name="Lee S."/>
            <person name="Li M."/>
            <person name="Ming W."/>
            <person name="Munidasa M."/>
            <person name="Muniz J."/>
            <person name="Nguyen L."/>
            <person name="Hughes D."/>
            <person name="Osuji N."/>
            <person name="Pu L.-L."/>
            <person name="Puazo M."/>
            <person name="Qu C."/>
            <person name="Quiroz J."/>
            <person name="Raj R."/>
            <person name="Weissenberger G."/>
            <person name="Xin Y."/>
            <person name="Zou X."/>
            <person name="Han Y."/>
            <person name="Worley K."/>
            <person name="Muzny D."/>
            <person name="Gibbs R."/>
        </authorList>
    </citation>
    <scope>NUCLEOTIDE SEQUENCE</scope>
    <source>
        <strain evidence="1">Sampled in the wild</strain>
    </source>
</reference>
<proteinExistence type="predicted"/>
<comment type="caution">
    <text evidence="1">The sequence shown here is derived from an EMBL/GenBank/DDBJ whole genome shotgun (WGS) entry which is preliminary data.</text>
</comment>
<dbReference type="EMBL" id="KZ308165">
    <property type="protein sequence ID" value="KAG8223553.1"/>
    <property type="molecule type" value="Genomic_DNA"/>
</dbReference>
<dbReference type="Proteomes" id="UP000792457">
    <property type="component" value="Unassembled WGS sequence"/>
</dbReference>
<evidence type="ECO:0000313" key="2">
    <source>
        <dbReference type="Proteomes" id="UP000792457"/>
    </source>
</evidence>
<accession>A0A8K0JW98</accession>